<protein>
    <recommendedName>
        <fullName evidence="5">YtxH-like protein</fullName>
    </recommendedName>
</protein>
<evidence type="ECO:0000313" key="4">
    <source>
        <dbReference type="Proteomes" id="UP000199421"/>
    </source>
</evidence>
<gene>
    <name evidence="3" type="ORF">SAMN05661044_01642</name>
</gene>
<dbReference type="OrthoDB" id="9913513at2"/>
<evidence type="ECO:0000313" key="3">
    <source>
        <dbReference type="EMBL" id="SEK97103.1"/>
    </source>
</evidence>
<keyword evidence="4" id="KW-1185">Reference proteome</keyword>
<dbReference type="STRING" id="407022.SAMN05661044_01642"/>
<evidence type="ECO:0000256" key="2">
    <source>
        <dbReference type="SAM" id="Phobius"/>
    </source>
</evidence>
<dbReference type="Proteomes" id="UP000199421">
    <property type="component" value="Unassembled WGS sequence"/>
</dbReference>
<dbReference type="AlphaFoldDB" id="A0A1H7LDS3"/>
<accession>A0A1H7LDS3</accession>
<sequence length="132" mass="14300">MNTKEEKKINNTDSKTTKFVAFALAGLAIGAAAYYLLGTKEGRKTLNKAVDGVNGLSKTLKAQAEDGLQKASHLANRAKEEYHRVMNLADDASHEAMDKAKQYKEEAKKLTKKGLKYAEGAAKGAKGKIDEV</sequence>
<keyword evidence="1" id="KW-0175">Coiled coil</keyword>
<evidence type="ECO:0008006" key="5">
    <source>
        <dbReference type="Google" id="ProtNLM"/>
    </source>
</evidence>
<feature type="transmembrane region" description="Helical" evidence="2">
    <location>
        <begin position="20"/>
        <end position="37"/>
    </location>
</feature>
<dbReference type="EMBL" id="FOAF01000001">
    <property type="protein sequence ID" value="SEK97103.1"/>
    <property type="molecule type" value="Genomic_DNA"/>
</dbReference>
<keyword evidence="2" id="KW-0472">Membrane</keyword>
<evidence type="ECO:0000256" key="1">
    <source>
        <dbReference type="SAM" id="Coils"/>
    </source>
</evidence>
<dbReference type="RefSeq" id="WP_093321749.1">
    <property type="nucleotide sequence ID" value="NZ_FOAF01000001.1"/>
</dbReference>
<organism evidence="3 4">
    <name type="scientific">Olivibacter domesticus</name>
    <name type="common">Pseudosphingobacterium domesticum</name>
    <dbReference type="NCBI Taxonomy" id="407022"/>
    <lineage>
        <taxon>Bacteria</taxon>
        <taxon>Pseudomonadati</taxon>
        <taxon>Bacteroidota</taxon>
        <taxon>Sphingobacteriia</taxon>
        <taxon>Sphingobacteriales</taxon>
        <taxon>Sphingobacteriaceae</taxon>
        <taxon>Olivibacter</taxon>
    </lineage>
</organism>
<keyword evidence="2" id="KW-0812">Transmembrane</keyword>
<reference evidence="4" key="1">
    <citation type="submission" date="2016-10" db="EMBL/GenBank/DDBJ databases">
        <authorList>
            <person name="Varghese N."/>
            <person name="Submissions S."/>
        </authorList>
    </citation>
    <scope>NUCLEOTIDE SEQUENCE [LARGE SCALE GENOMIC DNA]</scope>
    <source>
        <strain evidence="4">DSM 18733</strain>
    </source>
</reference>
<keyword evidence="2" id="KW-1133">Transmembrane helix</keyword>
<name>A0A1H7LDS3_OLID1</name>
<feature type="coiled-coil region" evidence="1">
    <location>
        <begin position="61"/>
        <end position="113"/>
    </location>
</feature>
<proteinExistence type="predicted"/>